<gene>
    <name evidence="1" type="ORF">METZ01_LOCUS224742</name>
</gene>
<sequence length="156" mass="18341">MSKKSVPIKQLLSAIDHRKKDFYDKIDHDTYKIEPWLAMRWASSVGNKVFNIVAHHLLLTNDFVNVHFNVLSKHPKLQWLLLTITGAKTGRYHQWIPPGKRGKKNKLKEFVYINNPTWNEEELELFFTVNTKKELEEYVNSFGLTPKETKELFGKS</sequence>
<feature type="non-terminal residue" evidence="1">
    <location>
        <position position="156"/>
    </location>
</feature>
<organism evidence="1">
    <name type="scientific">marine metagenome</name>
    <dbReference type="NCBI Taxonomy" id="408172"/>
    <lineage>
        <taxon>unclassified sequences</taxon>
        <taxon>metagenomes</taxon>
        <taxon>ecological metagenomes</taxon>
    </lineage>
</organism>
<dbReference type="EMBL" id="UINC01054324">
    <property type="protein sequence ID" value="SVB71888.1"/>
    <property type="molecule type" value="Genomic_DNA"/>
</dbReference>
<reference evidence="1" key="1">
    <citation type="submission" date="2018-05" db="EMBL/GenBank/DDBJ databases">
        <authorList>
            <person name="Lanie J.A."/>
            <person name="Ng W.-L."/>
            <person name="Kazmierczak K.M."/>
            <person name="Andrzejewski T.M."/>
            <person name="Davidsen T.M."/>
            <person name="Wayne K.J."/>
            <person name="Tettelin H."/>
            <person name="Glass J.I."/>
            <person name="Rusch D."/>
            <person name="Podicherti R."/>
            <person name="Tsui H.-C.T."/>
            <person name="Winkler M.E."/>
        </authorList>
    </citation>
    <scope>NUCLEOTIDE SEQUENCE</scope>
</reference>
<protein>
    <submittedName>
        <fullName evidence="1">Uncharacterized protein</fullName>
    </submittedName>
</protein>
<proteinExistence type="predicted"/>
<accession>A0A382G9H0</accession>
<evidence type="ECO:0000313" key="1">
    <source>
        <dbReference type="EMBL" id="SVB71888.1"/>
    </source>
</evidence>
<name>A0A382G9H0_9ZZZZ</name>
<dbReference type="AlphaFoldDB" id="A0A382G9H0"/>